<comment type="similarity">
    <text evidence="1">Belongs to the TCAF family.</text>
</comment>
<dbReference type="PANTHER" id="PTHR15730">
    <property type="entry name" value="EXPERIMENTAL AUTOIMMUNE PROSTATITIS ANTIGEN 2-RELATED"/>
    <property type="match status" value="1"/>
</dbReference>
<dbReference type="PROSITE" id="PS51723">
    <property type="entry name" value="PEPTIDASE_M60"/>
    <property type="match status" value="1"/>
</dbReference>
<dbReference type="Gene3D" id="1.10.390.30">
    <property type="entry name" value="Peptidase M60, enhancin-like domain 3"/>
    <property type="match status" value="1"/>
</dbReference>
<dbReference type="Pfam" id="PF17291">
    <property type="entry name" value="M60-like_N"/>
    <property type="match status" value="1"/>
</dbReference>
<name>A0A150P7M0_SORCE</name>
<dbReference type="SUPFAM" id="SSF52317">
    <property type="entry name" value="Class I glutamine amidotransferase-like"/>
    <property type="match status" value="1"/>
</dbReference>
<dbReference type="InterPro" id="IPR042279">
    <property type="entry name" value="Pep_M60_3"/>
</dbReference>
<dbReference type="EMBL" id="JELY01002739">
    <property type="protein sequence ID" value="KYF51699.1"/>
    <property type="molecule type" value="Genomic_DNA"/>
</dbReference>
<dbReference type="GO" id="GO:0005886">
    <property type="term" value="C:plasma membrane"/>
    <property type="evidence" value="ECO:0007669"/>
    <property type="project" value="TreeGrafter"/>
</dbReference>
<dbReference type="AlphaFoldDB" id="A0A150P7M0"/>
<organism evidence="3 4">
    <name type="scientific">Sorangium cellulosum</name>
    <name type="common">Polyangium cellulosum</name>
    <dbReference type="NCBI Taxonomy" id="56"/>
    <lineage>
        <taxon>Bacteria</taxon>
        <taxon>Pseudomonadati</taxon>
        <taxon>Myxococcota</taxon>
        <taxon>Polyangia</taxon>
        <taxon>Polyangiales</taxon>
        <taxon>Polyangiaceae</taxon>
        <taxon>Sorangium</taxon>
    </lineage>
</organism>
<evidence type="ECO:0000313" key="4">
    <source>
        <dbReference type="Proteomes" id="UP000075420"/>
    </source>
</evidence>
<dbReference type="SMART" id="SM01276">
    <property type="entry name" value="M60-like"/>
    <property type="match status" value="1"/>
</dbReference>
<dbReference type="InterPro" id="IPR029062">
    <property type="entry name" value="Class_I_gatase-like"/>
</dbReference>
<comment type="caution">
    <text evidence="3">The sequence shown here is derived from an EMBL/GenBank/DDBJ whole genome shotgun (WGS) entry which is preliminary data.</text>
</comment>
<gene>
    <name evidence="3" type="ORF">BE08_23570</name>
</gene>
<dbReference type="PANTHER" id="PTHR15730:SF5">
    <property type="entry name" value="SI:CH211-210B2.2-RELATED"/>
    <property type="match status" value="1"/>
</dbReference>
<dbReference type="Pfam" id="PF13402">
    <property type="entry name" value="Peptidase_M60"/>
    <property type="match status" value="1"/>
</dbReference>
<sequence>MTANLSGDINECLTDNGGCGDPALFACRSATAAPPACEFLPAKDHAALTQGITSIDVGSALPSALVVYGDTAFPVAVDAAHNAYIAAARVGAGKVVHYGHDAFLGDLLYADLGAATLLLNTLAWMSPAKKPTVGVQPGLYVLAEFLTRHGFTVRTTTPSNLSGIDVYCMNSHTDYPDADVQKISAFMQSGGGLVSAGLAWWWGNSHTQAAENYPGNKYLRTAGIGVTTATSDSLPDRSDRPISPVALSDVFHARKALSRLVEHVSRRAQLPFADQDIAADTVVSAIDFFPLSFTDYFTAANVLKEKTAPVVPTKANPLFVKDHPIKRLVVHIDHKYANESPPDEVKAHLAAADFPGAVPAGAMAISKTITIDGNYAGRDSRFGFAGPTAPVWRSTGVYAPAGKKIHVKIDAAAAGKGLAVLLGAHTDTLWESNTWSRFPAISRSFPLDAPEIDTASAFGGLVYVQVPVGSKLGPVTVTIEGGVGAPLFQLGKTPLTAWQSVERSLPGPWAEIASDKFSITVPSAAIAALTNPAAVLGAWGGILDADADLAGIPRARPRAERILVDRQISNGSMHSGYPIMAGLDVQNDLVSLSRLMAGFWGPLHELGHNHQWAPWVLPGSIEASVNLWSVYAYEKVLGIPRGNAMPDRVADLAPAMRAKRIQDYLAGGANFAADWKLWTALETYLQLQEGFGWEPFTQVFKQYYADAPNTDPTDDQGKIDRWVLRFSLAVNKDLGPFFRAWGFPVSAGVLAEIGTLPAWEENPMP</sequence>
<reference evidence="3 4" key="1">
    <citation type="submission" date="2014-02" db="EMBL/GenBank/DDBJ databases">
        <title>The small core and large imbalanced accessory genome model reveals a collaborative survival strategy of Sorangium cellulosum strains in nature.</title>
        <authorList>
            <person name="Han K."/>
            <person name="Peng R."/>
            <person name="Blom J."/>
            <person name="Li Y.-Z."/>
        </authorList>
    </citation>
    <scope>NUCLEOTIDE SEQUENCE [LARGE SCALE GENOMIC DNA]</scope>
    <source>
        <strain evidence="3 4">So0157-25</strain>
    </source>
</reference>
<dbReference type="Gene3D" id="2.60.120.1250">
    <property type="entry name" value="Peptidase M60, enhancin-like domain 1"/>
    <property type="match status" value="1"/>
</dbReference>
<protein>
    <recommendedName>
        <fullName evidence="2">Peptidase M60 domain-containing protein</fullName>
    </recommendedName>
</protein>
<dbReference type="InterPro" id="IPR051244">
    <property type="entry name" value="TCAF"/>
</dbReference>
<evidence type="ECO:0000256" key="1">
    <source>
        <dbReference type="ARBA" id="ARBA00009770"/>
    </source>
</evidence>
<dbReference type="Proteomes" id="UP000075420">
    <property type="component" value="Unassembled WGS sequence"/>
</dbReference>
<dbReference type="Gene3D" id="3.40.390.80">
    <property type="entry name" value="Peptidase M60, enhancin-like domain 2"/>
    <property type="match status" value="1"/>
</dbReference>
<accession>A0A150P7M0</accession>
<dbReference type="InterPro" id="IPR031161">
    <property type="entry name" value="Peptidase_M60_dom"/>
</dbReference>
<proteinExistence type="inferred from homology"/>
<dbReference type="InterPro" id="IPR035423">
    <property type="entry name" value="M60-like_N"/>
</dbReference>
<evidence type="ECO:0000259" key="2">
    <source>
        <dbReference type="PROSITE" id="PS51723"/>
    </source>
</evidence>
<feature type="domain" description="Peptidase M60" evidence="2">
    <location>
        <begin position="390"/>
        <end position="692"/>
    </location>
</feature>
<dbReference type="GO" id="GO:0044325">
    <property type="term" value="F:transmembrane transporter binding"/>
    <property type="evidence" value="ECO:0007669"/>
    <property type="project" value="TreeGrafter"/>
</dbReference>
<dbReference type="GO" id="GO:0090314">
    <property type="term" value="P:positive regulation of protein targeting to membrane"/>
    <property type="evidence" value="ECO:0007669"/>
    <property type="project" value="TreeGrafter"/>
</dbReference>
<evidence type="ECO:0000313" key="3">
    <source>
        <dbReference type="EMBL" id="KYF51699.1"/>
    </source>
</evidence>